<evidence type="ECO:0000313" key="2">
    <source>
        <dbReference type="EMBL" id="RJP58254.1"/>
    </source>
</evidence>
<evidence type="ECO:0000259" key="1">
    <source>
        <dbReference type="PROSITE" id="PS51671"/>
    </source>
</evidence>
<gene>
    <name evidence="2" type="ORF">C4541_08390</name>
</gene>
<proteinExistence type="predicted"/>
<sequence>MSTVIALSAIGRDRPGIVAGLTKVLFELGCNLEETSMTRLRNDFAMILLIAVPEGKNADDLRDAMRPVISEFGLTMDFRVLNDCEAKANAAAQDANYILSVYGIDKPGIVYTITKMCAEHNINITELGTQVSENQGQPLYALFLEVYIPEFVSIIEISEQLKKFGAQLSVDVSLEPLLQCGDF</sequence>
<dbReference type="EMBL" id="QZJZ01000069">
    <property type="protein sequence ID" value="RJP58254.1"/>
    <property type="molecule type" value="Genomic_DNA"/>
</dbReference>
<accession>A0A3A4QWU2</accession>
<evidence type="ECO:0000313" key="3">
    <source>
        <dbReference type="Proteomes" id="UP000266426"/>
    </source>
</evidence>
<feature type="domain" description="ACT" evidence="1">
    <location>
        <begin position="6"/>
        <end position="86"/>
    </location>
</feature>
<dbReference type="InterPro" id="IPR016867">
    <property type="entry name" value="GcvR"/>
</dbReference>
<dbReference type="PROSITE" id="PS51671">
    <property type="entry name" value="ACT"/>
    <property type="match status" value="2"/>
</dbReference>
<dbReference type="Gene3D" id="3.30.70.260">
    <property type="match status" value="2"/>
</dbReference>
<dbReference type="InterPro" id="IPR050990">
    <property type="entry name" value="UPF0237/GcvR_regulator"/>
</dbReference>
<dbReference type="PANTHER" id="PTHR34875:SF6">
    <property type="entry name" value="UPF0237 PROTEIN MJ1558"/>
    <property type="match status" value="1"/>
</dbReference>
<dbReference type="PANTHER" id="PTHR34875">
    <property type="entry name" value="UPF0237 PROTEIN MJ1558"/>
    <property type="match status" value="1"/>
</dbReference>
<name>A0A3A4QWU2_9BACT</name>
<dbReference type="AlphaFoldDB" id="A0A3A4QWU2"/>
<reference evidence="2 3" key="1">
    <citation type="journal article" date="2017" name="ISME J.">
        <title>Energy and carbon metabolisms in a deep terrestrial subsurface fluid microbial community.</title>
        <authorList>
            <person name="Momper L."/>
            <person name="Jungbluth S.P."/>
            <person name="Lee M.D."/>
            <person name="Amend J.P."/>
        </authorList>
    </citation>
    <scope>NUCLEOTIDE SEQUENCE [LARGE SCALE GENOMIC DNA]</scope>
    <source>
        <strain evidence="2">SURF_26</strain>
    </source>
</reference>
<dbReference type="PIRSF" id="PIRSF028103">
    <property type="entry name" value="GcvR"/>
    <property type="match status" value="1"/>
</dbReference>
<protein>
    <submittedName>
        <fullName evidence="2">Amino acid-binding protein</fullName>
    </submittedName>
</protein>
<dbReference type="InterPro" id="IPR045865">
    <property type="entry name" value="ACT-like_dom_sf"/>
</dbReference>
<dbReference type="InterPro" id="IPR002912">
    <property type="entry name" value="ACT_dom"/>
</dbReference>
<organism evidence="2 3">
    <name type="scientific">Candidatus Auribacter fodinae</name>
    <dbReference type="NCBI Taxonomy" id="2093366"/>
    <lineage>
        <taxon>Bacteria</taxon>
        <taxon>Pseudomonadati</taxon>
        <taxon>Candidatus Auribacterota</taxon>
        <taxon>Candidatus Auribacteria</taxon>
        <taxon>Candidatus Auribacterales</taxon>
        <taxon>Candidatus Auribacteraceae</taxon>
        <taxon>Candidatus Auribacter</taxon>
    </lineage>
</organism>
<dbReference type="GO" id="GO:0006355">
    <property type="term" value="P:regulation of DNA-templated transcription"/>
    <property type="evidence" value="ECO:0007669"/>
    <property type="project" value="InterPro"/>
</dbReference>
<dbReference type="SUPFAM" id="SSF55021">
    <property type="entry name" value="ACT-like"/>
    <property type="match status" value="2"/>
</dbReference>
<feature type="domain" description="ACT" evidence="1">
    <location>
        <begin position="98"/>
        <end position="175"/>
    </location>
</feature>
<dbReference type="Pfam" id="PF13740">
    <property type="entry name" value="ACT_6"/>
    <property type="match status" value="1"/>
</dbReference>
<comment type="caution">
    <text evidence="2">The sequence shown here is derived from an EMBL/GenBank/DDBJ whole genome shotgun (WGS) entry which is preliminary data.</text>
</comment>
<dbReference type="Proteomes" id="UP000266426">
    <property type="component" value="Unassembled WGS sequence"/>
</dbReference>